<dbReference type="AlphaFoldDB" id="A0A418MK64"/>
<gene>
    <name evidence="2" type="ORF">DYU11_05655</name>
</gene>
<keyword evidence="3" id="KW-1185">Reference proteome</keyword>
<name>A0A418MK64_9BACT</name>
<evidence type="ECO:0000313" key="2">
    <source>
        <dbReference type="EMBL" id="RIV27780.1"/>
    </source>
</evidence>
<evidence type="ECO:0008006" key="4">
    <source>
        <dbReference type="Google" id="ProtNLM"/>
    </source>
</evidence>
<sequence length="247" mass="27719">MKLVTLFVLAIFFSNSHFSFAQSDTVERQSYHNYFVQQSALIQPKGTLLYNNTLFFINSVSYNVTDRLTFSGGFSFLPTNSPPSFVSAKYVLPVTPKLFLGISLAYVRIGYRVLRSDYFVVPQLLVTGGDLNNNLTFSIGTTRGNYVVDSFFAPAVNLPERVNVVTTVSYQKRFWKEFSFITQNSYVTSRTVALDEYSELALLSAGAAWQLNRSAVKFGLGTIHYPRGAMVKFSSALPFLGYTLTIR</sequence>
<dbReference type="OrthoDB" id="847214at2"/>
<feature type="signal peptide" evidence="1">
    <location>
        <begin position="1"/>
        <end position="21"/>
    </location>
</feature>
<comment type="caution">
    <text evidence="2">The sequence shown here is derived from an EMBL/GenBank/DDBJ whole genome shotgun (WGS) entry which is preliminary data.</text>
</comment>
<accession>A0A418MK64</accession>
<organism evidence="2 3">
    <name type="scientific">Fibrisoma montanum</name>
    <dbReference type="NCBI Taxonomy" id="2305895"/>
    <lineage>
        <taxon>Bacteria</taxon>
        <taxon>Pseudomonadati</taxon>
        <taxon>Bacteroidota</taxon>
        <taxon>Cytophagia</taxon>
        <taxon>Cytophagales</taxon>
        <taxon>Spirosomataceae</taxon>
        <taxon>Fibrisoma</taxon>
    </lineage>
</organism>
<reference evidence="2 3" key="1">
    <citation type="submission" date="2018-08" db="EMBL/GenBank/DDBJ databases">
        <title>Fibrisoma montanum sp. nov., isolated from Danxia mountain soil.</title>
        <authorList>
            <person name="Huang Y."/>
        </authorList>
    </citation>
    <scope>NUCLEOTIDE SEQUENCE [LARGE SCALE GENOMIC DNA]</scope>
    <source>
        <strain evidence="2 3">HYT19</strain>
    </source>
</reference>
<dbReference type="EMBL" id="QXED01000001">
    <property type="protein sequence ID" value="RIV27780.1"/>
    <property type="molecule type" value="Genomic_DNA"/>
</dbReference>
<feature type="chain" id="PRO_5019561806" description="Transporter" evidence="1">
    <location>
        <begin position="22"/>
        <end position="247"/>
    </location>
</feature>
<keyword evidence="1" id="KW-0732">Signal</keyword>
<evidence type="ECO:0000256" key="1">
    <source>
        <dbReference type="SAM" id="SignalP"/>
    </source>
</evidence>
<proteinExistence type="predicted"/>
<protein>
    <recommendedName>
        <fullName evidence="4">Transporter</fullName>
    </recommendedName>
</protein>
<dbReference type="Proteomes" id="UP000283523">
    <property type="component" value="Unassembled WGS sequence"/>
</dbReference>
<evidence type="ECO:0000313" key="3">
    <source>
        <dbReference type="Proteomes" id="UP000283523"/>
    </source>
</evidence>
<dbReference type="RefSeq" id="WP_119666618.1">
    <property type="nucleotide sequence ID" value="NZ_QXED01000001.1"/>
</dbReference>